<feature type="domain" description="ABC transmembrane type-1" evidence="9">
    <location>
        <begin position="68"/>
        <end position="256"/>
    </location>
</feature>
<dbReference type="SUPFAM" id="SSF161098">
    <property type="entry name" value="MetI-like"/>
    <property type="match status" value="1"/>
</dbReference>
<dbReference type="Pfam" id="PF00528">
    <property type="entry name" value="BPD_transp_1"/>
    <property type="match status" value="1"/>
</dbReference>
<dbReference type="PROSITE" id="PS50928">
    <property type="entry name" value="ABC_TM1"/>
    <property type="match status" value="1"/>
</dbReference>
<dbReference type="InterPro" id="IPR035906">
    <property type="entry name" value="MetI-like_sf"/>
</dbReference>
<evidence type="ECO:0000256" key="7">
    <source>
        <dbReference type="ARBA" id="ARBA00023136"/>
    </source>
</evidence>
<evidence type="ECO:0000313" key="11">
    <source>
        <dbReference type="Proteomes" id="UP001179614"/>
    </source>
</evidence>
<dbReference type="CDD" id="cd06261">
    <property type="entry name" value="TM_PBP2"/>
    <property type="match status" value="1"/>
</dbReference>
<keyword evidence="3" id="KW-1003">Cell membrane</keyword>
<proteinExistence type="inferred from homology"/>
<reference evidence="10" key="1">
    <citation type="submission" date="2021-12" db="EMBL/GenBank/DDBJ databases">
        <title>Bradyrhizobium xenonodulans sp. nov.</title>
        <authorList>
            <person name="Claassens R."/>
            <person name="Venter S.N."/>
            <person name="Beukes C.W."/>
            <person name="Stepkowski T."/>
            <person name="Steenkamp E.T."/>
        </authorList>
    </citation>
    <scope>NUCLEOTIDE SEQUENCE</scope>
    <source>
        <strain evidence="10">14AB</strain>
    </source>
</reference>
<dbReference type="PANTHER" id="PTHR43357:SF4">
    <property type="entry name" value="INNER MEMBRANE ABC TRANSPORTER PERMEASE PROTEIN YDCV"/>
    <property type="match status" value="1"/>
</dbReference>
<keyword evidence="5 8" id="KW-0812">Transmembrane</keyword>
<feature type="transmembrane region" description="Helical" evidence="8">
    <location>
        <begin position="106"/>
        <end position="130"/>
    </location>
</feature>
<keyword evidence="7 8" id="KW-0472">Membrane</keyword>
<evidence type="ECO:0000256" key="1">
    <source>
        <dbReference type="ARBA" id="ARBA00004429"/>
    </source>
</evidence>
<comment type="subcellular location">
    <subcellularLocation>
        <location evidence="1">Cell inner membrane</location>
        <topology evidence="1">Multi-pass membrane protein</topology>
    </subcellularLocation>
    <subcellularLocation>
        <location evidence="8">Cell membrane</location>
        <topology evidence="8">Multi-pass membrane protein</topology>
    </subcellularLocation>
</comment>
<sequence length="266" mass="28763">MHVDLIDRAMAASGAVIRAIVYVMLALPALLVIVSSFTSGDTLNFPPAGFSVRWYREAWQNELFMTALWTSTYVAVLVAAMALAIGFTAAFAVDRFSFPGKGFLQALAFSPLIIPAVVLGIGLLQLFAALNLTQTIYPLLLGHLVLAIPYVMRTILASLSLHNRVIEEAAMNLRAPPLKVIRRITLPLMLPGLLSAAIFAFVTSFGNVTVSAFLTYGGKVTLPVQIFTYVDTSYDPLVAAVSSLMILVTLVVILMVERLIGAERFA</sequence>
<feature type="transmembrane region" description="Helical" evidence="8">
    <location>
        <begin position="188"/>
        <end position="216"/>
    </location>
</feature>
<evidence type="ECO:0000256" key="6">
    <source>
        <dbReference type="ARBA" id="ARBA00022989"/>
    </source>
</evidence>
<dbReference type="Proteomes" id="UP001179614">
    <property type="component" value="Chromosome"/>
</dbReference>
<name>A0ABY7MHP3_9BRAD</name>
<dbReference type="Gene3D" id="1.10.3720.10">
    <property type="entry name" value="MetI-like"/>
    <property type="match status" value="1"/>
</dbReference>
<keyword evidence="2 8" id="KW-0813">Transport</keyword>
<evidence type="ECO:0000256" key="3">
    <source>
        <dbReference type="ARBA" id="ARBA00022475"/>
    </source>
</evidence>
<organism evidence="10 11">
    <name type="scientific">Bradyrhizobium xenonodulans</name>
    <dbReference type="NCBI Taxonomy" id="2736875"/>
    <lineage>
        <taxon>Bacteria</taxon>
        <taxon>Pseudomonadati</taxon>
        <taxon>Pseudomonadota</taxon>
        <taxon>Alphaproteobacteria</taxon>
        <taxon>Hyphomicrobiales</taxon>
        <taxon>Nitrobacteraceae</taxon>
        <taxon>Bradyrhizobium</taxon>
    </lineage>
</organism>
<dbReference type="InterPro" id="IPR000515">
    <property type="entry name" value="MetI-like"/>
</dbReference>
<evidence type="ECO:0000256" key="4">
    <source>
        <dbReference type="ARBA" id="ARBA00022519"/>
    </source>
</evidence>
<comment type="similarity">
    <text evidence="8">Belongs to the binding-protein-dependent transport system permease family.</text>
</comment>
<keyword evidence="4" id="KW-0997">Cell inner membrane</keyword>
<keyword evidence="11" id="KW-1185">Reference proteome</keyword>
<dbReference type="RefSeq" id="WP_270163237.1">
    <property type="nucleotide sequence ID" value="NZ_CP089391.1"/>
</dbReference>
<keyword evidence="6 8" id="KW-1133">Transmembrane helix</keyword>
<evidence type="ECO:0000256" key="8">
    <source>
        <dbReference type="RuleBase" id="RU363032"/>
    </source>
</evidence>
<dbReference type="EMBL" id="CP089391">
    <property type="protein sequence ID" value="WBL77946.1"/>
    <property type="molecule type" value="Genomic_DNA"/>
</dbReference>
<evidence type="ECO:0000256" key="5">
    <source>
        <dbReference type="ARBA" id="ARBA00022692"/>
    </source>
</evidence>
<protein>
    <submittedName>
        <fullName evidence="10">ABC transporter permease</fullName>
    </submittedName>
</protein>
<gene>
    <name evidence="10" type="ORF">I3J27_34035</name>
</gene>
<evidence type="ECO:0000259" key="9">
    <source>
        <dbReference type="PROSITE" id="PS50928"/>
    </source>
</evidence>
<dbReference type="PANTHER" id="PTHR43357">
    <property type="entry name" value="INNER MEMBRANE ABC TRANSPORTER PERMEASE PROTEIN YDCV"/>
    <property type="match status" value="1"/>
</dbReference>
<evidence type="ECO:0000313" key="10">
    <source>
        <dbReference type="EMBL" id="WBL77946.1"/>
    </source>
</evidence>
<feature type="transmembrane region" description="Helical" evidence="8">
    <location>
        <begin position="15"/>
        <end position="37"/>
    </location>
</feature>
<feature type="transmembrane region" description="Helical" evidence="8">
    <location>
        <begin position="73"/>
        <end position="94"/>
    </location>
</feature>
<feature type="transmembrane region" description="Helical" evidence="8">
    <location>
        <begin position="236"/>
        <end position="256"/>
    </location>
</feature>
<accession>A0ABY7MHP3</accession>
<feature type="transmembrane region" description="Helical" evidence="8">
    <location>
        <begin position="136"/>
        <end position="156"/>
    </location>
</feature>
<evidence type="ECO:0000256" key="2">
    <source>
        <dbReference type="ARBA" id="ARBA00022448"/>
    </source>
</evidence>